<dbReference type="EMBL" id="LGUT01002219">
    <property type="protein sequence ID" value="KOG87463.1"/>
    <property type="molecule type" value="Genomic_DNA"/>
</dbReference>
<dbReference type="SUPFAM" id="SSF53448">
    <property type="entry name" value="Nucleotide-diphospho-sugar transferases"/>
    <property type="match status" value="1"/>
</dbReference>
<sequence>GRSQAWQHRHLRRTRTATHITEDLGLLSDHTAWNKVFRRTFWDRHRLAFPEGVLYEDTPLTIPAHFLAEAVDVLHEHVYYWRVREGDGPRRRTGPRMVRDRIASVDHVSRFLADPANTRWSAYKRDYDRSVLIEDLPHFVDRLPTADTDYRAVFMDRARDWASRVDPELFKELPVDLRVKWQLIRERRLADLLAVLEYERRNAAGFLVQGLPLRKRAVLPGADGTPVPLPSSVTRLTSEDFPVRTGVREILWHRGKLVIRGYAYIRNLGAASRLRTLKTALVTSGRHRLLMPLRTVHMPE</sequence>
<proteinExistence type="predicted"/>
<dbReference type="Proteomes" id="UP000037020">
    <property type="component" value="Unassembled WGS sequence"/>
</dbReference>
<evidence type="ECO:0008006" key="3">
    <source>
        <dbReference type="Google" id="ProtNLM"/>
    </source>
</evidence>
<keyword evidence="2" id="KW-1185">Reference proteome</keyword>
<organism evidence="1 2">
    <name type="scientific">Streptomyces varsoviensis</name>
    <dbReference type="NCBI Taxonomy" id="67373"/>
    <lineage>
        <taxon>Bacteria</taxon>
        <taxon>Bacillati</taxon>
        <taxon>Actinomycetota</taxon>
        <taxon>Actinomycetes</taxon>
        <taxon>Kitasatosporales</taxon>
        <taxon>Streptomycetaceae</taxon>
        <taxon>Streptomyces</taxon>
    </lineage>
</organism>
<feature type="non-terminal residue" evidence="1">
    <location>
        <position position="300"/>
    </location>
</feature>
<comment type="caution">
    <text evidence="1">The sequence shown here is derived from an EMBL/GenBank/DDBJ whole genome shotgun (WGS) entry which is preliminary data.</text>
</comment>
<feature type="non-terminal residue" evidence="1">
    <location>
        <position position="1"/>
    </location>
</feature>
<evidence type="ECO:0000313" key="2">
    <source>
        <dbReference type="Proteomes" id="UP000037020"/>
    </source>
</evidence>
<reference evidence="1 2" key="1">
    <citation type="submission" date="2015-07" db="EMBL/GenBank/DDBJ databases">
        <authorList>
            <person name="Ju K.-S."/>
            <person name="Doroghazi J.R."/>
            <person name="Metcalf W.W."/>
        </authorList>
    </citation>
    <scope>NUCLEOTIDE SEQUENCE [LARGE SCALE GENOMIC DNA]</scope>
    <source>
        <strain evidence="1 2">NRRL B-3589</strain>
    </source>
</reference>
<gene>
    <name evidence="1" type="ORF">ADK38_25305</name>
</gene>
<name>A0ABR5J248_9ACTN</name>
<accession>A0ABR5J248</accession>
<evidence type="ECO:0000313" key="1">
    <source>
        <dbReference type="EMBL" id="KOG87463.1"/>
    </source>
</evidence>
<protein>
    <recommendedName>
        <fullName evidence="3">CDP-glycerol:glycerophosphate glycerophosphotransferase</fullName>
    </recommendedName>
</protein>
<dbReference type="InterPro" id="IPR029044">
    <property type="entry name" value="Nucleotide-diphossugar_trans"/>
</dbReference>